<accession>A0AAE1M5T0</accession>
<gene>
    <name evidence="2" type="ORF">Triagg1_4454</name>
</gene>
<dbReference type="GeneID" id="87918764"/>
<dbReference type="RefSeq" id="XP_062756471.1">
    <property type="nucleotide sequence ID" value="XM_062898859.1"/>
</dbReference>
<name>A0AAE1M5T0_9HYPO</name>
<protein>
    <submittedName>
        <fullName evidence="2">Uncharacterized protein</fullName>
    </submittedName>
</protein>
<feature type="region of interest" description="Disordered" evidence="1">
    <location>
        <begin position="129"/>
        <end position="149"/>
    </location>
</feature>
<dbReference type="EMBL" id="JAWRVG010000014">
    <property type="protein sequence ID" value="KAK4075333.1"/>
    <property type="molecule type" value="Genomic_DNA"/>
</dbReference>
<evidence type="ECO:0000256" key="1">
    <source>
        <dbReference type="SAM" id="MobiDB-lite"/>
    </source>
</evidence>
<sequence>MGDGSLPHHLAPTNELASATHSMLPFVGDSCDGVTKYLYAVPRAQVRRWEFCRVRRVSNALNAPMLGAINGAPMGDYGAAGGRMCTGTSKQKVDGRRGGECSISRAAADVETAMPLHKSHPRLDASMTGALSSSSRVEQPANSTWRRDTHTHTARWLTGSLQVVDNSGKSTYSAISQQACAILAEHEHIKQ</sequence>
<organism evidence="2 3">
    <name type="scientific">Trichoderma aggressivum f. europaeum</name>
    <dbReference type="NCBI Taxonomy" id="173218"/>
    <lineage>
        <taxon>Eukaryota</taxon>
        <taxon>Fungi</taxon>
        <taxon>Dikarya</taxon>
        <taxon>Ascomycota</taxon>
        <taxon>Pezizomycotina</taxon>
        <taxon>Sordariomycetes</taxon>
        <taxon>Hypocreomycetidae</taxon>
        <taxon>Hypocreales</taxon>
        <taxon>Hypocreaceae</taxon>
        <taxon>Trichoderma</taxon>
    </lineage>
</organism>
<dbReference type="AlphaFoldDB" id="A0AAE1M5T0"/>
<feature type="compositionally biased region" description="Polar residues" evidence="1">
    <location>
        <begin position="129"/>
        <end position="144"/>
    </location>
</feature>
<proteinExistence type="predicted"/>
<evidence type="ECO:0000313" key="2">
    <source>
        <dbReference type="EMBL" id="KAK4075333.1"/>
    </source>
</evidence>
<reference evidence="2" key="1">
    <citation type="submission" date="2023-11" db="EMBL/GenBank/DDBJ databases">
        <title>The genome sequences of three competitors of mushroom-forming fungi.</title>
        <authorList>
            <person name="Beijen E."/>
            <person name="Ohm R.A."/>
        </authorList>
    </citation>
    <scope>NUCLEOTIDE SEQUENCE</scope>
    <source>
        <strain evidence="2">CBS 100526</strain>
    </source>
</reference>
<evidence type="ECO:0000313" key="3">
    <source>
        <dbReference type="Proteomes" id="UP001273209"/>
    </source>
</evidence>
<dbReference type="Proteomes" id="UP001273209">
    <property type="component" value="Unassembled WGS sequence"/>
</dbReference>
<comment type="caution">
    <text evidence="2">The sequence shown here is derived from an EMBL/GenBank/DDBJ whole genome shotgun (WGS) entry which is preliminary data.</text>
</comment>
<keyword evidence="3" id="KW-1185">Reference proteome</keyword>